<dbReference type="InterPro" id="IPR015797">
    <property type="entry name" value="NUDIX_hydrolase-like_dom_sf"/>
</dbReference>
<accession>A0ABW2K5U1</accession>
<evidence type="ECO:0000259" key="5">
    <source>
        <dbReference type="PROSITE" id="PS51462"/>
    </source>
</evidence>
<dbReference type="InterPro" id="IPR020476">
    <property type="entry name" value="Nudix_hydrolase"/>
</dbReference>
<feature type="domain" description="Nudix hydrolase" evidence="5">
    <location>
        <begin position="1"/>
        <end position="66"/>
    </location>
</feature>
<dbReference type="InterPro" id="IPR000086">
    <property type="entry name" value="NUDIX_hydrolase_dom"/>
</dbReference>
<comment type="cofactor">
    <cofactor evidence="1">
        <name>Mg(2+)</name>
        <dbReference type="ChEBI" id="CHEBI:18420"/>
    </cofactor>
</comment>
<sequence length="66" mass="7603">MQHRTDNLHWSHPGGAVEAGESVEDTVKREVLEETGLRVKEVEFFNIYSGESQHYTYPNGDEVFFC</sequence>
<dbReference type="RefSeq" id="WP_289216648.1">
    <property type="nucleotide sequence ID" value="NZ_JAPVRC010000007.1"/>
</dbReference>
<dbReference type="Proteomes" id="UP001596494">
    <property type="component" value="Unassembled WGS sequence"/>
</dbReference>
<feature type="region of interest" description="Disordered" evidence="4">
    <location>
        <begin position="1"/>
        <end position="23"/>
    </location>
</feature>
<organism evidence="6 7">
    <name type="scientific">Halobacillus campisalis</name>
    <dbReference type="NCBI Taxonomy" id="435909"/>
    <lineage>
        <taxon>Bacteria</taxon>
        <taxon>Bacillati</taxon>
        <taxon>Bacillota</taxon>
        <taxon>Bacilli</taxon>
        <taxon>Bacillales</taxon>
        <taxon>Bacillaceae</taxon>
        <taxon>Halobacillus</taxon>
    </lineage>
</organism>
<keyword evidence="2 3" id="KW-0378">Hydrolase</keyword>
<dbReference type="InterPro" id="IPR020084">
    <property type="entry name" value="NUDIX_hydrolase_CS"/>
</dbReference>
<reference evidence="7" key="1">
    <citation type="journal article" date="2019" name="Int. J. Syst. Evol. Microbiol.">
        <title>The Global Catalogue of Microorganisms (GCM) 10K type strain sequencing project: providing services to taxonomists for standard genome sequencing and annotation.</title>
        <authorList>
            <consortium name="The Broad Institute Genomics Platform"/>
            <consortium name="The Broad Institute Genome Sequencing Center for Infectious Disease"/>
            <person name="Wu L."/>
            <person name="Ma J."/>
        </authorList>
    </citation>
    <scope>NUCLEOTIDE SEQUENCE [LARGE SCALE GENOMIC DNA]</scope>
    <source>
        <strain evidence="7">CCUG 73951</strain>
    </source>
</reference>
<comment type="similarity">
    <text evidence="3">Belongs to the Nudix hydrolase family.</text>
</comment>
<dbReference type="Pfam" id="PF00293">
    <property type="entry name" value="NUDIX"/>
    <property type="match status" value="1"/>
</dbReference>
<comment type="caution">
    <text evidence="6">The sequence shown here is derived from an EMBL/GenBank/DDBJ whole genome shotgun (WGS) entry which is preliminary data.</text>
</comment>
<evidence type="ECO:0000313" key="7">
    <source>
        <dbReference type="Proteomes" id="UP001596494"/>
    </source>
</evidence>
<keyword evidence="7" id="KW-1185">Reference proteome</keyword>
<dbReference type="EMBL" id="JBHTBY010000009">
    <property type="protein sequence ID" value="MFC7321532.1"/>
    <property type="molecule type" value="Genomic_DNA"/>
</dbReference>
<evidence type="ECO:0000256" key="3">
    <source>
        <dbReference type="RuleBase" id="RU003476"/>
    </source>
</evidence>
<proteinExistence type="inferred from homology"/>
<dbReference type="PROSITE" id="PS51462">
    <property type="entry name" value="NUDIX"/>
    <property type="match status" value="1"/>
</dbReference>
<dbReference type="PANTHER" id="PTHR43046:SF2">
    <property type="entry name" value="8-OXO-DGTP DIPHOSPHATASE-RELATED"/>
    <property type="match status" value="1"/>
</dbReference>
<evidence type="ECO:0000256" key="4">
    <source>
        <dbReference type="SAM" id="MobiDB-lite"/>
    </source>
</evidence>
<name>A0ABW2K5U1_9BACI</name>
<evidence type="ECO:0000313" key="6">
    <source>
        <dbReference type="EMBL" id="MFC7321532.1"/>
    </source>
</evidence>
<protein>
    <submittedName>
        <fullName evidence="6">NUDIX domain-containing protein</fullName>
    </submittedName>
</protein>
<dbReference type="Gene3D" id="3.90.79.10">
    <property type="entry name" value="Nucleoside Triphosphate Pyrophosphohydrolase"/>
    <property type="match status" value="1"/>
</dbReference>
<dbReference type="PROSITE" id="PS00893">
    <property type="entry name" value="NUDIX_BOX"/>
    <property type="match status" value="1"/>
</dbReference>
<dbReference type="SUPFAM" id="SSF55811">
    <property type="entry name" value="Nudix"/>
    <property type="match status" value="1"/>
</dbReference>
<dbReference type="PRINTS" id="PR00502">
    <property type="entry name" value="NUDIXFAMILY"/>
</dbReference>
<dbReference type="PANTHER" id="PTHR43046">
    <property type="entry name" value="GDP-MANNOSE MANNOSYL HYDROLASE"/>
    <property type="match status" value="1"/>
</dbReference>
<gene>
    <name evidence="6" type="ORF">ACFQMN_11620</name>
</gene>
<evidence type="ECO:0000256" key="1">
    <source>
        <dbReference type="ARBA" id="ARBA00001946"/>
    </source>
</evidence>
<evidence type="ECO:0000256" key="2">
    <source>
        <dbReference type="ARBA" id="ARBA00022801"/>
    </source>
</evidence>